<feature type="domain" description="Galactokinase N-terminal" evidence="10">
    <location>
        <begin position="22"/>
        <end position="70"/>
    </location>
</feature>
<sequence length="394" mass="40180">MNASVLVAPRTSGELDRAARELFGAEFGGAPSGTWLAPGRANLIGDHVDYAGGVCLPFALELATVVAARRRADRVVRIVSIAPSGERWEASVQLDALTGVGELPDFRGYVAGTIWALGAGGLDVAVVSDVPVGSGLSSSAAVECAVAVAARDVFALGLSDDAVVAAAMRAENDVVGASTGGLDQRASVSGAPGSAVAIDFLSGTHRLVPCRFEGLSFAVINTRAKHSNIDGGYGTRRGLIDAASQALGSAAAFREPAAVDDAVAWARRAGRDPEVVRRRVRHVVTEITRTQAAIEALEDADAVAFGELMDASHDSLRDDFEVVTPELEVAVQAARCAGAVGARMTGGGFGGSIVALCADPAAVAGAVTEAAEAHGFPRPQAFCCLPQAGARRIG</sequence>
<evidence type="ECO:0000256" key="2">
    <source>
        <dbReference type="ARBA" id="ARBA00022679"/>
    </source>
</evidence>
<evidence type="ECO:0000256" key="4">
    <source>
        <dbReference type="ARBA" id="ARBA00022777"/>
    </source>
</evidence>
<evidence type="ECO:0000256" key="7">
    <source>
        <dbReference type="NCBIfam" id="TIGR00131"/>
    </source>
</evidence>
<dbReference type="InterPro" id="IPR013750">
    <property type="entry name" value="GHMP_kinase_C_dom"/>
</dbReference>
<dbReference type="PROSITE" id="PS00106">
    <property type="entry name" value="GALACTOKINASE"/>
    <property type="match status" value="1"/>
</dbReference>
<dbReference type="Pfam" id="PF08544">
    <property type="entry name" value="GHMP_kinases_C"/>
    <property type="match status" value="1"/>
</dbReference>
<organism evidence="11 12">
    <name type="scientific">Corynebacterium atypicum</name>
    <dbReference type="NCBI Taxonomy" id="191610"/>
    <lineage>
        <taxon>Bacteria</taxon>
        <taxon>Bacillati</taxon>
        <taxon>Actinomycetota</taxon>
        <taxon>Actinomycetes</taxon>
        <taxon>Mycobacteriales</taxon>
        <taxon>Corynebacteriaceae</taxon>
        <taxon>Corynebacterium</taxon>
    </lineage>
</organism>
<dbReference type="InterPro" id="IPR006204">
    <property type="entry name" value="GHMP_kinase_N_dom"/>
</dbReference>
<dbReference type="PROSITE" id="PS00627">
    <property type="entry name" value="GHMP_KINASES_ATP"/>
    <property type="match status" value="1"/>
</dbReference>
<dbReference type="SUPFAM" id="SSF55060">
    <property type="entry name" value="GHMP Kinase, C-terminal domain"/>
    <property type="match status" value="1"/>
</dbReference>
<dbReference type="Pfam" id="PF10509">
    <property type="entry name" value="GalKase_gal_bdg"/>
    <property type="match status" value="1"/>
</dbReference>
<evidence type="ECO:0000256" key="1">
    <source>
        <dbReference type="ARBA" id="ARBA00006566"/>
    </source>
</evidence>
<dbReference type="InterPro" id="IPR006203">
    <property type="entry name" value="GHMP_knse_ATP-bd_CS"/>
</dbReference>
<evidence type="ECO:0000256" key="5">
    <source>
        <dbReference type="ARBA" id="ARBA00022840"/>
    </source>
</evidence>
<reference evidence="11 12" key="1">
    <citation type="submission" date="2014-07" db="EMBL/GenBank/DDBJ databases">
        <title>Complete genome sequence of Corynebacterium atypicum DSM 44849: identifiction of the mycolic acid biosynthesis genes.</title>
        <authorList>
            <person name="Tippelt A."/>
            <person name="Mollmann S."/>
            <person name="Albersmeier A."/>
            <person name="Jaenicke S."/>
            <person name="Ruckert C."/>
            <person name="Tauch A."/>
        </authorList>
    </citation>
    <scope>NUCLEOTIDE SEQUENCE [LARGE SCALE GENOMIC DNA]</scope>
    <source>
        <strain evidence="11 12">R2070</strain>
    </source>
</reference>
<dbReference type="Gene3D" id="3.30.230.10">
    <property type="match status" value="1"/>
</dbReference>
<proteinExistence type="inferred from homology"/>
<feature type="domain" description="GHMP kinase C-terminal" evidence="9">
    <location>
        <begin position="293"/>
        <end position="369"/>
    </location>
</feature>
<dbReference type="InterPro" id="IPR019539">
    <property type="entry name" value="GalKase_N"/>
</dbReference>
<dbReference type="InterPro" id="IPR036554">
    <property type="entry name" value="GHMP_kinase_C_sf"/>
</dbReference>
<name>A0ABN4DD24_9CORY</name>
<keyword evidence="3" id="KW-0547">Nucleotide-binding</keyword>
<feature type="domain" description="GHMP kinase N-terminal" evidence="8">
    <location>
        <begin position="110"/>
        <end position="190"/>
    </location>
</feature>
<dbReference type="PIRSF" id="PIRSF000530">
    <property type="entry name" value="Galactokinase"/>
    <property type="match status" value="1"/>
</dbReference>
<dbReference type="RefSeq" id="WP_038605589.1">
    <property type="nucleotide sequence ID" value="NZ_CP008944.1"/>
</dbReference>
<keyword evidence="6" id="KW-0119">Carbohydrate metabolism</keyword>
<comment type="similarity">
    <text evidence="1">Belongs to the GHMP kinase family. GalK subfamily.</text>
</comment>
<protein>
    <recommendedName>
        <fullName evidence="7">Galactokinase</fullName>
        <ecNumber evidence="7">2.7.1.6</ecNumber>
    </recommendedName>
</protein>
<dbReference type="EMBL" id="CP008944">
    <property type="protein sequence ID" value="AIG64190.1"/>
    <property type="molecule type" value="Genomic_DNA"/>
</dbReference>
<keyword evidence="5" id="KW-0067">ATP-binding</keyword>
<dbReference type="InterPro" id="IPR014721">
    <property type="entry name" value="Ribsml_uS5_D2-typ_fold_subgr"/>
</dbReference>
<evidence type="ECO:0000313" key="11">
    <source>
        <dbReference type="EMBL" id="AIG64190.1"/>
    </source>
</evidence>
<dbReference type="InterPro" id="IPR019741">
    <property type="entry name" value="Galactokinase_CS"/>
</dbReference>
<dbReference type="Gene3D" id="3.30.70.890">
    <property type="entry name" value="GHMP kinase, C-terminal domain"/>
    <property type="match status" value="1"/>
</dbReference>
<keyword evidence="2" id="KW-0808">Transferase</keyword>
<dbReference type="NCBIfam" id="TIGR00131">
    <property type="entry name" value="gal_kin"/>
    <property type="match status" value="1"/>
</dbReference>
<evidence type="ECO:0000259" key="10">
    <source>
        <dbReference type="Pfam" id="PF10509"/>
    </source>
</evidence>
<dbReference type="InterPro" id="IPR020568">
    <property type="entry name" value="Ribosomal_Su5_D2-typ_SF"/>
</dbReference>
<keyword evidence="6" id="KW-0299">Galactose metabolism</keyword>
<evidence type="ECO:0000256" key="3">
    <source>
        <dbReference type="ARBA" id="ARBA00022741"/>
    </source>
</evidence>
<dbReference type="EC" id="2.7.1.6" evidence="7"/>
<accession>A0ABN4DD24</accession>
<dbReference type="Pfam" id="PF00288">
    <property type="entry name" value="GHMP_kinases_N"/>
    <property type="match status" value="1"/>
</dbReference>
<dbReference type="Proteomes" id="UP000028504">
    <property type="component" value="Chromosome"/>
</dbReference>
<keyword evidence="4" id="KW-0418">Kinase</keyword>
<keyword evidence="12" id="KW-1185">Reference proteome</keyword>
<dbReference type="SUPFAM" id="SSF54211">
    <property type="entry name" value="Ribosomal protein S5 domain 2-like"/>
    <property type="match status" value="1"/>
</dbReference>
<dbReference type="PRINTS" id="PR00473">
    <property type="entry name" value="GALCTOKINASE"/>
</dbReference>
<dbReference type="PANTHER" id="PTHR10457">
    <property type="entry name" value="MEVALONATE KINASE/GALACTOKINASE"/>
    <property type="match status" value="1"/>
</dbReference>
<evidence type="ECO:0000259" key="9">
    <source>
        <dbReference type="Pfam" id="PF08544"/>
    </source>
</evidence>
<dbReference type="InterPro" id="IPR000705">
    <property type="entry name" value="Galactokinase"/>
</dbReference>
<evidence type="ECO:0000259" key="8">
    <source>
        <dbReference type="Pfam" id="PF00288"/>
    </source>
</evidence>
<gene>
    <name evidence="11" type="ORF">CATYP_05680</name>
</gene>
<evidence type="ECO:0000313" key="12">
    <source>
        <dbReference type="Proteomes" id="UP000028504"/>
    </source>
</evidence>
<evidence type="ECO:0000256" key="6">
    <source>
        <dbReference type="ARBA" id="ARBA00023144"/>
    </source>
</evidence>
<dbReference type="PRINTS" id="PR00959">
    <property type="entry name" value="MEVGALKINASE"/>
</dbReference>
<dbReference type="PANTHER" id="PTHR10457:SF7">
    <property type="entry name" value="GALACTOKINASE-RELATED"/>
    <property type="match status" value="1"/>
</dbReference>
<dbReference type="InterPro" id="IPR006206">
    <property type="entry name" value="Mevalonate/galactokinase"/>
</dbReference>